<feature type="transmembrane region" description="Helical" evidence="1">
    <location>
        <begin position="70"/>
        <end position="92"/>
    </location>
</feature>
<keyword evidence="1" id="KW-0812">Transmembrane</keyword>
<organism evidence="3">
    <name type="scientific">Timema genevievae</name>
    <name type="common">Walking stick</name>
    <dbReference type="NCBI Taxonomy" id="629358"/>
    <lineage>
        <taxon>Eukaryota</taxon>
        <taxon>Metazoa</taxon>
        <taxon>Ecdysozoa</taxon>
        <taxon>Arthropoda</taxon>
        <taxon>Hexapoda</taxon>
        <taxon>Insecta</taxon>
        <taxon>Pterygota</taxon>
        <taxon>Neoptera</taxon>
        <taxon>Polyneoptera</taxon>
        <taxon>Phasmatodea</taxon>
        <taxon>Timematodea</taxon>
        <taxon>Timematoidea</taxon>
        <taxon>Timematidae</taxon>
        <taxon>Timema</taxon>
    </lineage>
</organism>
<name>A0A7R9PIN7_TIMGE</name>
<dbReference type="AlphaFoldDB" id="A0A7R9PIN7"/>
<accession>A0A7R9PIN7</accession>
<protein>
    <recommendedName>
        <fullName evidence="2">Solute carrier family 3 member 2 N-terminal domain-containing protein</fullName>
    </recommendedName>
</protein>
<keyword evidence="1" id="KW-0472">Membrane</keyword>
<evidence type="ECO:0000256" key="1">
    <source>
        <dbReference type="SAM" id="Phobius"/>
    </source>
</evidence>
<proteinExistence type="predicted"/>
<dbReference type="InterPro" id="IPR031984">
    <property type="entry name" value="SLC3A2_N"/>
</dbReference>
<dbReference type="EMBL" id="OE839742">
    <property type="protein sequence ID" value="CAD7588433.1"/>
    <property type="molecule type" value="Genomic_DNA"/>
</dbReference>
<sequence>MTISKNDESPREAVVATQETRLSVDFQDKPLAYGAVDPEDLTPNPRGWKALSLAELQPYLQDPYWVRVRMVVAVLFWLTQVILLTAALGLAVEAASGDQGSAFWRRDTLVIKLTSQAGGETEVVTAGKVTMQPLAKPYDLQDHISHTRKQTVLLMPWESPPFSRRSANYISELHWTTVLQPSKPKGAWRDHNSNITA</sequence>
<feature type="domain" description="Solute carrier family 3 member 2 N-terminal" evidence="2">
    <location>
        <begin position="51"/>
        <end position="96"/>
    </location>
</feature>
<evidence type="ECO:0000259" key="2">
    <source>
        <dbReference type="Pfam" id="PF16028"/>
    </source>
</evidence>
<gene>
    <name evidence="3" type="ORF">TGEB3V08_LOCUS2503</name>
</gene>
<dbReference type="Pfam" id="PF16028">
    <property type="entry name" value="SLC3A2_N"/>
    <property type="match status" value="1"/>
</dbReference>
<evidence type="ECO:0000313" key="3">
    <source>
        <dbReference type="EMBL" id="CAD7588433.1"/>
    </source>
</evidence>
<keyword evidence="1" id="KW-1133">Transmembrane helix</keyword>
<reference evidence="3" key="1">
    <citation type="submission" date="2020-11" db="EMBL/GenBank/DDBJ databases">
        <authorList>
            <person name="Tran Van P."/>
        </authorList>
    </citation>
    <scope>NUCLEOTIDE SEQUENCE</scope>
</reference>